<evidence type="ECO:0000259" key="2">
    <source>
        <dbReference type="PROSITE" id="PS50110"/>
    </source>
</evidence>
<gene>
    <name evidence="3" type="ORF">MACH26_36580</name>
</gene>
<feature type="modified residue" description="4-aspartylphosphate" evidence="1">
    <location>
        <position position="122"/>
    </location>
</feature>
<dbReference type="Proteomes" id="UP001333710">
    <property type="component" value="Chromosome"/>
</dbReference>
<accession>A0AA48HR67</accession>
<evidence type="ECO:0000313" key="4">
    <source>
        <dbReference type="Proteomes" id="UP001333710"/>
    </source>
</evidence>
<dbReference type="GO" id="GO:0000160">
    <property type="term" value="P:phosphorelay signal transduction system"/>
    <property type="evidence" value="ECO:0007669"/>
    <property type="project" value="InterPro"/>
</dbReference>
<dbReference type="PROSITE" id="PS50110">
    <property type="entry name" value="RESPONSE_REGULATORY"/>
    <property type="match status" value="1"/>
</dbReference>
<evidence type="ECO:0000256" key="1">
    <source>
        <dbReference type="PROSITE-ProRule" id="PRU00169"/>
    </source>
</evidence>
<dbReference type="InterPro" id="IPR052048">
    <property type="entry name" value="ST_Response_Regulator"/>
</dbReference>
<dbReference type="InterPro" id="IPR001789">
    <property type="entry name" value="Sig_transdc_resp-reg_receiver"/>
</dbReference>
<organism evidence="3 4">
    <name type="scientific">Planctobacterium marinum</name>
    <dbReference type="NCBI Taxonomy" id="1631968"/>
    <lineage>
        <taxon>Bacteria</taxon>
        <taxon>Pseudomonadati</taxon>
        <taxon>Pseudomonadota</taxon>
        <taxon>Gammaproteobacteria</taxon>
        <taxon>Alteromonadales</taxon>
        <taxon>Alteromonadaceae</taxon>
        <taxon>Planctobacterium</taxon>
    </lineage>
</organism>
<proteinExistence type="predicted"/>
<protein>
    <recommendedName>
        <fullName evidence="2">Response regulatory domain-containing protein</fullName>
    </recommendedName>
</protein>
<reference evidence="3" key="1">
    <citation type="submission" date="2023-01" db="EMBL/GenBank/DDBJ databases">
        <title>Complete genome sequence of Planctobacterium marinum strain Dej080120_11.</title>
        <authorList>
            <person name="Ueki S."/>
            <person name="Maruyama F."/>
        </authorList>
    </citation>
    <scope>NUCLEOTIDE SEQUENCE</scope>
    <source>
        <strain evidence="3">Dej080120_11</strain>
    </source>
</reference>
<name>A0AA48HR67_9ALTE</name>
<dbReference type="PANTHER" id="PTHR43228:SF1">
    <property type="entry name" value="TWO-COMPONENT RESPONSE REGULATOR ARR22"/>
    <property type="match status" value="1"/>
</dbReference>
<dbReference type="PANTHER" id="PTHR43228">
    <property type="entry name" value="TWO-COMPONENT RESPONSE REGULATOR"/>
    <property type="match status" value="1"/>
</dbReference>
<keyword evidence="1" id="KW-0597">Phosphoprotein</keyword>
<sequence length="191" mass="22262">MFTPKEIDFLKKELNFSVSQVQEKLDEPDIEGAKRYQLEEKLITMVSVVNKLERARPEKDLRNKSVRVLIVDDVDSMRKVHRHYMLSCGFRHIDMAEDGLRAYSLMRKAIAENKPYNLVISDWEMPKVSGLELLRKVRTDKELWKTPFFLITSLGDKAHILQGINTGATGYMVKPINQKIVNQKFKDYLDC</sequence>
<dbReference type="EMBL" id="AP027272">
    <property type="protein sequence ID" value="BDX08137.1"/>
    <property type="molecule type" value="Genomic_DNA"/>
</dbReference>
<dbReference type="SMART" id="SM00448">
    <property type="entry name" value="REC"/>
    <property type="match status" value="1"/>
</dbReference>
<feature type="domain" description="Response regulatory" evidence="2">
    <location>
        <begin position="67"/>
        <end position="189"/>
    </location>
</feature>
<keyword evidence="4" id="KW-1185">Reference proteome</keyword>
<dbReference type="RefSeq" id="WP_338294217.1">
    <property type="nucleotide sequence ID" value="NZ_AP027272.1"/>
</dbReference>
<dbReference type="AlphaFoldDB" id="A0AA48HR67"/>
<dbReference type="Pfam" id="PF00072">
    <property type="entry name" value="Response_reg"/>
    <property type="match status" value="1"/>
</dbReference>
<evidence type="ECO:0000313" key="3">
    <source>
        <dbReference type="EMBL" id="BDX08137.1"/>
    </source>
</evidence>
<dbReference type="KEGG" id="pmaw:MACH26_36580"/>
<dbReference type="Gene3D" id="3.40.50.2300">
    <property type="match status" value="1"/>
</dbReference>
<dbReference type="InterPro" id="IPR011006">
    <property type="entry name" value="CheY-like_superfamily"/>
</dbReference>
<dbReference type="SUPFAM" id="SSF52172">
    <property type="entry name" value="CheY-like"/>
    <property type="match status" value="1"/>
</dbReference>